<evidence type="ECO:0000256" key="3">
    <source>
        <dbReference type="PROSITE-ProRule" id="PRU00023"/>
    </source>
</evidence>
<gene>
    <name evidence="6" type="ORF">PGQ11_001761</name>
</gene>
<sequence length="1830" mass="202975">MESTNLPSATGDEAAPSPALEDDSASNPIIARWASDIRALPDEHRERFLKEMPEGDLYKFANAIEEVITQRIKSSRTLQAGQWIAPLGQLVEMAKPFAGTIESAFPPAGLILGGISVFFTVTKSFVDYQESMIRLLQKVLVNLNVLEKFKSTIPKTQEIQLVLVKIYGDLVKFLAKAVRPFLDKKGRNRASLVSMAKSMWKPFNAEFDVLEKHLDDHLAAFHLALSLHSQKEQYKGSKLQQRTIGMLKTTEQRRTLLEKESGVKETAKEREELRREILDWIPHSSFDHIQDDKHSNSLPTTGGWLFDHDAFRSWKVGGPFDLLWITGKAGSGKSHLAAHTIHNIRESCRGHGSTITDGQDGKGYALAFVYCNSKANANKTSGDVPAISTILGSILRQLYAQLPNDKNVENIRKRYKESRFDDLRRAEIKDSIRNIFRHFTRAYIVVDGLDECSGLPGDDFKDLCQFFGSLATNESAGSSRVVIFSRPGYPTISSALSTAFEIRVDDGSNINDIKKFVEERTVDLAKNPSVLQRIQKSLLDGADGVFLWVSLSIKIIEIETSDKAKMTAAKNTWRGLAELYSEMLQRILAQSGSRRDLALKALLWVANSQEPLTKKELVHALSFEPGMESLDSDDMIDESIIIASCSDLLIEKHDQYELVHFSLAEFLRSDLALGLVHSKYPGGSEDEADSLLATMCMGYLLLDEFREGPCDTREGFEDLMERYPLLRHAASHWGTYLRHSMTQKNISLACDILQNPKICNLAMQAMDLYSKRGHSMFPWPGSVQMLHVIAIFGLEDILVHLPEAISQVDIPDGFSRYPIDYAVIKGHETISKLLISKWLTSNQRALGPEQSALNNVDDQEGTIQSMSHDFAIVAEAAANGWAEVVSDLIAAGADKNQGDEHSATAWYQAAYFGYLDVAEVLVRSGADPNLPDKDGRTPLMTSLANFSDTKMSKRLLECGADVNLQTENGSTALHFLAYWNKDDTATEFIDLLCDHGACTELRNHGGITPLLLAAETDNTTVLKHLLLKGADLTASVDGRTVLHVASYSNSARVLKLLLSKALPNDILSSSSAHGADEARTSSTYPTAASEAFRHLVDISSLNANDDIGEWPIHDAARNGHLECITYLCTYDPTTINKKSNMDMTPLDWAIDRGHTAIVNFLLDQGADIHALSSKMEETPLHQALRKSRNEIVTTLLNKGADPSLKTKIGDTAWDYASIFGGQEINRCVLDHDPKLQHDAGRVLQAMRSAILHQNIYVVTVLLSVYANPNILSRIENSELGLFAIETGSFEIWKILNSCNNSLAQGVDRNGSNALHYAVTYGRTNFLDHLCQQGLDINQLNNHGCSPLILAARYGMTGCVKILCDKGANVNQMDPYGRTSLYYPVRSGCRGSLELLLHAGSDVHTRDIAGLCAADYANSDMLSLLCSWGVSQSLSSTEKLTGAIVAIIQRLQNTKFLGQSPVERRLYKEVLGDLLWKTGAFREASLIFKSEARITDITECLDVDLCLSCHQTYIREEQGGLPQLESLELVLQPVRCALLHAIQFGSAILLRILSSVKGIWGYFQEILERYLRWERHYNQNEHFRAMAFPGWLLVLIIQKLKGSQTVAMNTEGTGDVGMMNTGSYILGDNDAAFHLRYLFGNHSPAEEIRVFRCYSHTFHEVPHNTGLTDEERAYFNGSGDISECFFKKLKNGVINLNACPGLPVPANSTDEIAISDLRSSDNVELKPSNTFNTEDSVAPPNSQCQNDHHEENTDKFLEPAGDAGNPGAYIDIDEARKTLLQKIHTLQPDEDSLARGDGMVLETAWSLVQAIVYGDEARFPRLVELMSESGE</sequence>
<evidence type="ECO:0000256" key="1">
    <source>
        <dbReference type="ARBA" id="ARBA00022737"/>
    </source>
</evidence>
<dbReference type="SUPFAM" id="SSF52540">
    <property type="entry name" value="P-loop containing nucleoside triphosphate hydrolases"/>
    <property type="match status" value="1"/>
</dbReference>
<feature type="compositionally biased region" description="Polar residues" evidence="4">
    <location>
        <begin position="1728"/>
        <end position="1744"/>
    </location>
</feature>
<feature type="domain" description="Nephrocystin 3-like N-terminal" evidence="5">
    <location>
        <begin position="301"/>
        <end position="486"/>
    </location>
</feature>
<feature type="repeat" description="ANK" evidence="3">
    <location>
        <begin position="901"/>
        <end position="933"/>
    </location>
</feature>
<dbReference type="SUPFAM" id="SSF48403">
    <property type="entry name" value="Ankyrin repeat"/>
    <property type="match status" value="2"/>
</dbReference>
<keyword evidence="1" id="KW-0677">Repeat</keyword>
<dbReference type="PROSITE" id="PS50088">
    <property type="entry name" value="ANK_REPEAT"/>
    <property type="match status" value="9"/>
</dbReference>
<dbReference type="Pfam" id="PF00023">
    <property type="entry name" value="Ank"/>
    <property type="match status" value="3"/>
</dbReference>
<reference evidence="6 7" key="1">
    <citation type="journal article" date="2024" name="IMA Fungus">
        <title>Apiospora arundinis, a panoply of carbohydrate-active enzymes and secondary metabolites.</title>
        <authorList>
            <person name="Sorensen T."/>
            <person name="Petersen C."/>
            <person name="Muurmann A.T."/>
            <person name="Christiansen J.V."/>
            <person name="Brundto M.L."/>
            <person name="Overgaard C.K."/>
            <person name="Boysen A.T."/>
            <person name="Wollenberg R.D."/>
            <person name="Larsen T.O."/>
            <person name="Sorensen J.L."/>
            <person name="Nielsen K.L."/>
            <person name="Sondergaard T.E."/>
        </authorList>
    </citation>
    <scope>NUCLEOTIDE SEQUENCE [LARGE SCALE GENOMIC DNA]</scope>
    <source>
        <strain evidence="6 7">AAU 773</strain>
    </source>
</reference>
<feature type="region of interest" description="Disordered" evidence="4">
    <location>
        <begin position="1728"/>
        <end position="1749"/>
    </location>
</feature>
<evidence type="ECO:0000256" key="2">
    <source>
        <dbReference type="ARBA" id="ARBA00023043"/>
    </source>
</evidence>
<keyword evidence="7" id="KW-1185">Reference proteome</keyword>
<feature type="repeat" description="ANK" evidence="3">
    <location>
        <begin position="1175"/>
        <end position="1207"/>
    </location>
</feature>
<dbReference type="Gene3D" id="1.25.40.20">
    <property type="entry name" value="Ankyrin repeat-containing domain"/>
    <property type="match status" value="3"/>
</dbReference>
<dbReference type="EMBL" id="JAPCWZ010000002">
    <property type="protein sequence ID" value="KAK8876815.1"/>
    <property type="molecule type" value="Genomic_DNA"/>
</dbReference>
<dbReference type="InterPro" id="IPR050889">
    <property type="entry name" value="Dendritic_Spine_Reg/Scaffold"/>
</dbReference>
<accession>A0ABR2JFZ5</accession>
<feature type="repeat" description="ANK" evidence="3">
    <location>
        <begin position="1005"/>
        <end position="1037"/>
    </location>
</feature>
<dbReference type="PROSITE" id="PS50297">
    <property type="entry name" value="ANK_REP_REGION"/>
    <property type="match status" value="8"/>
</dbReference>
<feature type="repeat" description="ANK" evidence="3">
    <location>
        <begin position="934"/>
        <end position="967"/>
    </location>
</feature>
<dbReference type="Gene3D" id="3.40.50.300">
    <property type="entry name" value="P-loop containing nucleotide triphosphate hydrolases"/>
    <property type="match status" value="1"/>
</dbReference>
<dbReference type="InterPro" id="IPR027417">
    <property type="entry name" value="P-loop_NTPase"/>
</dbReference>
<feature type="repeat" description="ANK" evidence="3">
    <location>
        <begin position="1375"/>
        <end position="1407"/>
    </location>
</feature>
<feature type="region of interest" description="Disordered" evidence="4">
    <location>
        <begin position="1"/>
        <end position="25"/>
    </location>
</feature>
<dbReference type="Pfam" id="PF24883">
    <property type="entry name" value="NPHP3_N"/>
    <property type="match status" value="1"/>
</dbReference>
<dbReference type="PANTHER" id="PTHR24166">
    <property type="entry name" value="ROLLING PEBBLES, ISOFORM B"/>
    <property type="match status" value="1"/>
</dbReference>
<evidence type="ECO:0000259" key="5">
    <source>
        <dbReference type="Pfam" id="PF24883"/>
    </source>
</evidence>
<organism evidence="6 7">
    <name type="scientific">Apiospora arundinis</name>
    <dbReference type="NCBI Taxonomy" id="335852"/>
    <lineage>
        <taxon>Eukaryota</taxon>
        <taxon>Fungi</taxon>
        <taxon>Dikarya</taxon>
        <taxon>Ascomycota</taxon>
        <taxon>Pezizomycotina</taxon>
        <taxon>Sordariomycetes</taxon>
        <taxon>Xylariomycetidae</taxon>
        <taxon>Amphisphaeriales</taxon>
        <taxon>Apiosporaceae</taxon>
        <taxon>Apiospora</taxon>
    </lineage>
</organism>
<protein>
    <submittedName>
        <fullName evidence="6">Vegetative incompatibility protein HET-E-1</fullName>
    </submittedName>
</protein>
<feature type="repeat" description="ANK" evidence="3">
    <location>
        <begin position="1309"/>
        <end position="1341"/>
    </location>
</feature>
<keyword evidence="2 3" id="KW-0040">ANK repeat</keyword>
<dbReference type="PANTHER" id="PTHR24166:SF48">
    <property type="entry name" value="PROTEIN VAPYRIN"/>
    <property type="match status" value="1"/>
</dbReference>
<evidence type="ECO:0000256" key="4">
    <source>
        <dbReference type="SAM" id="MobiDB-lite"/>
    </source>
</evidence>
<feature type="repeat" description="ANK" evidence="3">
    <location>
        <begin position="1141"/>
        <end position="1173"/>
    </location>
</feature>
<feature type="repeat" description="ANK" evidence="3">
    <location>
        <begin position="1037"/>
        <end position="1069"/>
    </location>
</feature>
<evidence type="ECO:0000313" key="7">
    <source>
        <dbReference type="Proteomes" id="UP001390339"/>
    </source>
</evidence>
<dbReference type="InterPro" id="IPR036770">
    <property type="entry name" value="Ankyrin_rpt-contain_sf"/>
</dbReference>
<dbReference type="SMART" id="SM00248">
    <property type="entry name" value="ANK"/>
    <property type="match status" value="14"/>
</dbReference>
<feature type="repeat" description="ANK" evidence="3">
    <location>
        <begin position="1342"/>
        <end position="1374"/>
    </location>
</feature>
<name>A0ABR2JFZ5_9PEZI</name>
<dbReference type="InterPro" id="IPR002110">
    <property type="entry name" value="Ankyrin_rpt"/>
</dbReference>
<dbReference type="Proteomes" id="UP001390339">
    <property type="component" value="Unassembled WGS sequence"/>
</dbReference>
<dbReference type="InterPro" id="IPR056884">
    <property type="entry name" value="NPHP3-like_N"/>
</dbReference>
<dbReference type="Pfam" id="PF12796">
    <property type="entry name" value="Ank_2"/>
    <property type="match status" value="3"/>
</dbReference>
<proteinExistence type="predicted"/>
<comment type="caution">
    <text evidence="6">The sequence shown here is derived from an EMBL/GenBank/DDBJ whole genome shotgun (WGS) entry which is preliminary data.</text>
</comment>
<evidence type="ECO:0000313" key="6">
    <source>
        <dbReference type="EMBL" id="KAK8876815.1"/>
    </source>
</evidence>